<feature type="transmembrane region" description="Helical" evidence="2">
    <location>
        <begin position="194"/>
        <end position="216"/>
    </location>
</feature>
<dbReference type="AlphaFoldDB" id="A0AAV0STV6"/>
<organism evidence="4 6">
    <name type="scientific">Peronospora farinosa</name>
    <dbReference type="NCBI Taxonomy" id="134698"/>
    <lineage>
        <taxon>Eukaryota</taxon>
        <taxon>Sar</taxon>
        <taxon>Stramenopiles</taxon>
        <taxon>Oomycota</taxon>
        <taxon>Peronosporomycetes</taxon>
        <taxon>Peronosporales</taxon>
        <taxon>Peronosporaceae</taxon>
        <taxon>Peronospora</taxon>
    </lineage>
</organism>
<dbReference type="EMBL" id="CAKLBC010000448">
    <property type="protein sequence ID" value="CAH0486442.1"/>
    <property type="molecule type" value="Genomic_DNA"/>
</dbReference>
<protein>
    <submittedName>
        <fullName evidence="4">Uncharacterized protein</fullName>
    </submittedName>
</protein>
<name>A0AAV0STV6_9STRA</name>
<feature type="region of interest" description="Disordered" evidence="1">
    <location>
        <begin position="234"/>
        <end position="314"/>
    </location>
</feature>
<reference evidence="4" key="2">
    <citation type="submission" date="2022-12" db="EMBL/GenBank/DDBJ databases">
        <authorList>
            <person name="Webb A."/>
        </authorList>
    </citation>
    <scope>NUCLEOTIDE SEQUENCE</scope>
    <source>
        <strain evidence="4">Pf2</strain>
    </source>
</reference>
<dbReference type="EMBL" id="CANTFK010000173">
    <property type="protein sequence ID" value="CAI5707785.1"/>
    <property type="molecule type" value="Genomic_DNA"/>
</dbReference>
<evidence type="ECO:0000256" key="2">
    <source>
        <dbReference type="SAM" id="Phobius"/>
    </source>
</evidence>
<evidence type="ECO:0000256" key="1">
    <source>
        <dbReference type="SAM" id="MobiDB-lite"/>
    </source>
</evidence>
<sequence>MSSSSAASALVATSTPSTSISSVPDDGRLFHLESGGSTSSSGLPSASTATGGCSRALQRRFPRVRRCLTRASLGLHMSRAANELTVIVALLLMGIVGTFALHQLMSPEIEALTQQRERLKDDVIMLRLQVENMTRIAESRLETIHLLETELERQHVQAAEAAASSDTKGNAISAAAPNELKSGELRPSVVLPTIFYTLLLGSVVLASVVYRIMLIIRGEIVAQQKLGRKQYVDTSGSGELMMPSVTELSLDGRRNGRGTPPLSPTREPIVDDAVSSDTRSGASNGTNSSLSPKTTDESSPQCYKRAPGSSPTIV</sequence>
<evidence type="ECO:0000313" key="4">
    <source>
        <dbReference type="EMBL" id="CAI5707785.1"/>
    </source>
</evidence>
<evidence type="ECO:0000313" key="3">
    <source>
        <dbReference type="EMBL" id="CAH0486442.1"/>
    </source>
</evidence>
<evidence type="ECO:0000313" key="5">
    <source>
        <dbReference type="Proteomes" id="UP001157938"/>
    </source>
</evidence>
<keyword evidence="2" id="KW-1133">Transmembrane helix</keyword>
<comment type="caution">
    <text evidence="4">The sequence shown here is derived from an EMBL/GenBank/DDBJ whole genome shotgun (WGS) entry which is preliminary data.</text>
</comment>
<keyword evidence="2" id="KW-0812">Transmembrane</keyword>
<dbReference type="Proteomes" id="UP001157938">
    <property type="component" value="Unassembled WGS sequence"/>
</dbReference>
<keyword evidence="5" id="KW-1185">Reference proteome</keyword>
<feature type="compositionally biased region" description="Low complexity" evidence="1">
    <location>
        <begin position="34"/>
        <end position="51"/>
    </location>
</feature>
<feature type="compositionally biased region" description="Polar residues" evidence="1">
    <location>
        <begin position="275"/>
        <end position="301"/>
    </location>
</feature>
<reference evidence="3 5" key="1">
    <citation type="submission" date="2021-11" db="EMBL/GenBank/DDBJ databases">
        <authorList>
            <person name="Islam A."/>
            <person name="Islam S."/>
            <person name="Flora M.S."/>
            <person name="Rahman M."/>
            <person name="Ziaur R.M."/>
            <person name="Epstein J.H."/>
            <person name="Hassan M."/>
            <person name="Klassen M."/>
            <person name="Woodard K."/>
            <person name="Webb A."/>
            <person name="Webby R.J."/>
            <person name="El Zowalaty M.E."/>
        </authorList>
    </citation>
    <scope>NUCLEOTIDE SEQUENCE [LARGE SCALE GENOMIC DNA]</scope>
    <source>
        <strain evidence="3">Pf1</strain>
    </source>
</reference>
<evidence type="ECO:0000313" key="6">
    <source>
        <dbReference type="Proteomes" id="UP001159659"/>
    </source>
</evidence>
<accession>A0AAV0STV6</accession>
<feature type="transmembrane region" description="Helical" evidence="2">
    <location>
        <begin position="84"/>
        <end position="105"/>
    </location>
</feature>
<keyword evidence="2" id="KW-0472">Membrane</keyword>
<gene>
    <name evidence="3" type="ORF">PFR001_LOCUS2072</name>
    <name evidence="4" type="ORF">PFR002_LOCUS1630</name>
</gene>
<feature type="region of interest" description="Disordered" evidence="1">
    <location>
        <begin position="31"/>
        <end position="51"/>
    </location>
</feature>
<dbReference type="Proteomes" id="UP001159659">
    <property type="component" value="Unassembled WGS sequence"/>
</dbReference>
<proteinExistence type="predicted"/>